<dbReference type="RefSeq" id="WP_207973198.1">
    <property type="nucleotide sequence ID" value="NZ_CP071795.1"/>
</dbReference>
<evidence type="ECO:0000313" key="2">
    <source>
        <dbReference type="Proteomes" id="UP000663935"/>
    </source>
</evidence>
<evidence type="ECO:0008006" key="3">
    <source>
        <dbReference type="Google" id="ProtNLM"/>
    </source>
</evidence>
<dbReference type="Proteomes" id="UP000663935">
    <property type="component" value="Chromosome"/>
</dbReference>
<organism evidence="1 2">
    <name type="scientific">Polaribacter batillariae</name>
    <dbReference type="NCBI Taxonomy" id="2808900"/>
    <lineage>
        <taxon>Bacteria</taxon>
        <taxon>Pseudomonadati</taxon>
        <taxon>Bacteroidota</taxon>
        <taxon>Flavobacteriia</taxon>
        <taxon>Flavobacteriales</taxon>
        <taxon>Flavobacteriaceae</taxon>
    </lineage>
</organism>
<evidence type="ECO:0000313" key="1">
    <source>
        <dbReference type="EMBL" id="QTD39088.1"/>
    </source>
</evidence>
<protein>
    <recommendedName>
        <fullName evidence="3">Adhesin domain-containing protein</fullName>
    </recommendedName>
</protein>
<dbReference type="EMBL" id="CP071795">
    <property type="protein sequence ID" value="QTD39088.1"/>
    <property type="molecule type" value="Genomic_DNA"/>
</dbReference>
<gene>
    <name evidence="1" type="ORF">JL193_07530</name>
</gene>
<reference evidence="1 2" key="1">
    <citation type="submission" date="2021-03" db="EMBL/GenBank/DDBJ databases">
        <title>Complete genome of Polaribacter_sp.G4M1.</title>
        <authorList>
            <person name="Jeong S.W."/>
            <person name="Bae J.W."/>
        </authorList>
    </citation>
    <scope>NUCLEOTIDE SEQUENCE [LARGE SCALE GENOMIC DNA]</scope>
    <source>
        <strain evidence="1 2">G4M1</strain>
    </source>
</reference>
<sequence length="231" mass="26595">MAVRVLLKLNNLLIKSRKHSIIRIFLCILLFSSVTFSQKKAIKKFQTILKNIEVATAGLDDLVLENSTSEFIEIYLYSENPNKNHIIFEEEYGVVKIRFNIPSFEAEDKIFRKYITKRLNRASAIVKIPKNKNLTIFGENINITSKSYDGNLKIYIENGIVKLNTIKQNVDVKLYAGNVFANAKKINFNIVSNTGKIQIDGIFYKKEYKKIIAYTSKKLRITTIIGNIYID</sequence>
<proteinExistence type="predicted"/>
<keyword evidence="2" id="KW-1185">Reference proteome</keyword>
<accession>A0ABX7T213</accession>
<name>A0ABX7T213_9FLAO</name>